<evidence type="ECO:0000313" key="1">
    <source>
        <dbReference type="EMBL" id="KAK5819558.1"/>
    </source>
</evidence>
<proteinExistence type="predicted"/>
<gene>
    <name evidence="1" type="ORF">PVK06_024568</name>
</gene>
<reference evidence="1 2" key="1">
    <citation type="submission" date="2023-03" db="EMBL/GenBank/DDBJ databases">
        <title>WGS of Gossypium arboreum.</title>
        <authorList>
            <person name="Yu D."/>
        </authorList>
    </citation>
    <scope>NUCLEOTIDE SEQUENCE [LARGE SCALE GENOMIC DNA]</scope>
    <source>
        <tissue evidence="1">Leaf</tissue>
    </source>
</reference>
<comment type="caution">
    <text evidence="1">The sequence shown here is derived from an EMBL/GenBank/DDBJ whole genome shotgun (WGS) entry which is preliminary data.</text>
</comment>
<name>A0ABR0PE85_GOSAR</name>
<sequence length="118" mass="13698">MSDGGIGILATIERQGSLWDRTHHWYCLRHNASNYYGQYRSTTERRQVTNMVNDQAADYLYNIPFEQWIQAYNSSLRYGHMITNLAECINSILKGTHHLPITLVVGETYFRLAALFPK</sequence>
<keyword evidence="2" id="KW-1185">Reference proteome</keyword>
<dbReference type="EMBL" id="JARKNE010000007">
    <property type="protein sequence ID" value="KAK5819558.1"/>
    <property type="molecule type" value="Genomic_DNA"/>
</dbReference>
<accession>A0ABR0PE85</accession>
<organism evidence="1 2">
    <name type="scientific">Gossypium arboreum</name>
    <name type="common">Tree cotton</name>
    <name type="synonym">Gossypium nanking</name>
    <dbReference type="NCBI Taxonomy" id="29729"/>
    <lineage>
        <taxon>Eukaryota</taxon>
        <taxon>Viridiplantae</taxon>
        <taxon>Streptophyta</taxon>
        <taxon>Embryophyta</taxon>
        <taxon>Tracheophyta</taxon>
        <taxon>Spermatophyta</taxon>
        <taxon>Magnoliopsida</taxon>
        <taxon>eudicotyledons</taxon>
        <taxon>Gunneridae</taxon>
        <taxon>Pentapetalae</taxon>
        <taxon>rosids</taxon>
        <taxon>malvids</taxon>
        <taxon>Malvales</taxon>
        <taxon>Malvaceae</taxon>
        <taxon>Malvoideae</taxon>
        <taxon>Gossypium</taxon>
    </lineage>
</organism>
<protein>
    <submittedName>
        <fullName evidence="1">Uncharacterized protein</fullName>
    </submittedName>
</protein>
<evidence type="ECO:0000313" key="2">
    <source>
        <dbReference type="Proteomes" id="UP001358586"/>
    </source>
</evidence>
<dbReference type="Proteomes" id="UP001358586">
    <property type="component" value="Chromosome 7"/>
</dbReference>